<keyword evidence="5" id="KW-1185">Reference proteome</keyword>
<organism evidence="4 5">
    <name type="scientific">Aquabacterium lacunae</name>
    <dbReference type="NCBI Taxonomy" id="2528630"/>
    <lineage>
        <taxon>Bacteria</taxon>
        <taxon>Pseudomonadati</taxon>
        <taxon>Pseudomonadota</taxon>
        <taxon>Betaproteobacteria</taxon>
        <taxon>Burkholderiales</taxon>
        <taxon>Aquabacterium</taxon>
    </lineage>
</organism>
<evidence type="ECO:0000256" key="1">
    <source>
        <dbReference type="SAM" id="SignalP"/>
    </source>
</evidence>
<dbReference type="SUPFAM" id="SSF52129">
    <property type="entry name" value="Caspase-like"/>
    <property type="match status" value="1"/>
</dbReference>
<dbReference type="GO" id="GO:0005737">
    <property type="term" value="C:cytoplasm"/>
    <property type="evidence" value="ECO:0007669"/>
    <property type="project" value="TreeGrafter"/>
</dbReference>
<dbReference type="GO" id="GO:0004197">
    <property type="term" value="F:cysteine-type endopeptidase activity"/>
    <property type="evidence" value="ECO:0007669"/>
    <property type="project" value="InterPro"/>
</dbReference>
<evidence type="ECO:0000313" key="4">
    <source>
        <dbReference type="EMBL" id="TBO31271.1"/>
    </source>
</evidence>
<protein>
    <submittedName>
        <fullName evidence="4">DUF4384 domain-containing protein</fullName>
    </submittedName>
</protein>
<dbReference type="PROSITE" id="PS51257">
    <property type="entry name" value="PROKAR_LIPOPROTEIN"/>
    <property type="match status" value="1"/>
</dbReference>
<sequence>MRVRFKRSSSAYPWGLSLLLACPGWAHAENLALVMGVANYAQAPLEAVAIDIENAKKFAVNMGVPEANVTVRQNADLTLIGLRDALDAFARKVKHGDRVFIYFSGHGTSYARADGQCEQALVTQDMGSMPRDEFQQRIRPILERAAKSFVFLDTCHSGGVIQASKGGIRGAHGNLPMAKFWRAKNDGGAVCQRVSNQVGKNRDLYADAAQSAANQYYLAASRPDEVAILDQFDGSWATTALFNCATKTAVADTSKDGVITLDEAKQCAQNAINARLTSSMQQQSGFPYTAMNLVSGGGAGAGAMPVAFTADVTQNGQPAGNAAISTFNLLDAIAQGADGLHRVQLDMMPSRLRIRVDNLNMKVVSSMSGYLNLFMVGSSGKVYRLFPNQYDQDNLIQANVPLQLPRPAWQVKAHGPAGRNRMLALVASTPHRFDGLGLPEGPFASLPPVANSAKDIVERVINPPADCASVPPKRDLFAAPAPCSSTYAAGWADVLEVDGQ</sequence>
<proteinExistence type="predicted"/>
<dbReference type="EMBL" id="SIXI01000003">
    <property type="protein sequence ID" value="TBO31271.1"/>
    <property type="molecule type" value="Genomic_DNA"/>
</dbReference>
<feature type="domain" description="Peptidase C14 caspase" evidence="2">
    <location>
        <begin position="30"/>
        <end position="249"/>
    </location>
</feature>
<dbReference type="OrthoDB" id="9801841at2"/>
<dbReference type="InterPro" id="IPR011600">
    <property type="entry name" value="Pept_C14_caspase"/>
</dbReference>
<dbReference type="PANTHER" id="PTHR48104">
    <property type="entry name" value="METACASPASE-4"/>
    <property type="match status" value="1"/>
</dbReference>
<accession>A0A4Q9GYH8</accession>
<dbReference type="GO" id="GO:0006508">
    <property type="term" value="P:proteolysis"/>
    <property type="evidence" value="ECO:0007669"/>
    <property type="project" value="InterPro"/>
</dbReference>
<comment type="caution">
    <text evidence="4">The sequence shown here is derived from an EMBL/GenBank/DDBJ whole genome shotgun (WGS) entry which is preliminary data.</text>
</comment>
<dbReference type="InterPro" id="IPR029030">
    <property type="entry name" value="Caspase-like_dom_sf"/>
</dbReference>
<dbReference type="AlphaFoldDB" id="A0A4Q9GYH8"/>
<dbReference type="InterPro" id="IPR050452">
    <property type="entry name" value="Metacaspase"/>
</dbReference>
<dbReference type="RefSeq" id="WP_130967726.1">
    <property type="nucleotide sequence ID" value="NZ_SIXI01000003.1"/>
</dbReference>
<dbReference type="Pfam" id="PF14326">
    <property type="entry name" value="DUF4384"/>
    <property type="match status" value="1"/>
</dbReference>
<gene>
    <name evidence="4" type="ORF">EYS42_08475</name>
</gene>
<feature type="domain" description="DUF4384" evidence="3">
    <location>
        <begin position="357"/>
        <end position="430"/>
    </location>
</feature>
<dbReference type="Proteomes" id="UP000292120">
    <property type="component" value="Unassembled WGS sequence"/>
</dbReference>
<dbReference type="PANTHER" id="PTHR48104:SF30">
    <property type="entry name" value="METACASPASE-1"/>
    <property type="match status" value="1"/>
</dbReference>
<feature type="chain" id="PRO_5020506473" evidence="1">
    <location>
        <begin position="29"/>
        <end position="500"/>
    </location>
</feature>
<dbReference type="Pfam" id="PF00656">
    <property type="entry name" value="Peptidase_C14"/>
    <property type="match status" value="1"/>
</dbReference>
<evidence type="ECO:0000259" key="2">
    <source>
        <dbReference type="Pfam" id="PF00656"/>
    </source>
</evidence>
<evidence type="ECO:0000259" key="3">
    <source>
        <dbReference type="Pfam" id="PF14326"/>
    </source>
</evidence>
<dbReference type="Gene3D" id="3.40.50.1460">
    <property type="match status" value="1"/>
</dbReference>
<reference evidence="4 5" key="1">
    <citation type="submission" date="2019-02" db="EMBL/GenBank/DDBJ databases">
        <title>Aquabacterium sp. strain KMB7.</title>
        <authorList>
            <person name="Chen W.-M."/>
        </authorList>
    </citation>
    <scope>NUCLEOTIDE SEQUENCE [LARGE SCALE GENOMIC DNA]</scope>
    <source>
        <strain evidence="4 5">KMB7</strain>
    </source>
</reference>
<dbReference type="InterPro" id="IPR025493">
    <property type="entry name" value="DUF4384"/>
</dbReference>
<evidence type="ECO:0000313" key="5">
    <source>
        <dbReference type="Proteomes" id="UP000292120"/>
    </source>
</evidence>
<keyword evidence="1" id="KW-0732">Signal</keyword>
<feature type="signal peptide" evidence="1">
    <location>
        <begin position="1"/>
        <end position="28"/>
    </location>
</feature>
<name>A0A4Q9GYH8_9BURK</name>